<dbReference type="EMBL" id="JAUUTY010000007">
    <property type="protein sequence ID" value="KAK1606444.1"/>
    <property type="molecule type" value="Genomic_DNA"/>
</dbReference>
<proteinExistence type="predicted"/>
<protein>
    <recommendedName>
        <fullName evidence="2">BTB domain-containing protein</fullName>
    </recommendedName>
</protein>
<dbReference type="GO" id="GO:0016567">
    <property type="term" value="P:protein ubiquitination"/>
    <property type="evidence" value="ECO:0007669"/>
    <property type="project" value="InterPro"/>
</dbReference>
<dbReference type="InterPro" id="IPR045005">
    <property type="entry name" value="BPM1-6"/>
</dbReference>
<dbReference type="InterPro" id="IPR000210">
    <property type="entry name" value="BTB/POZ_dom"/>
</dbReference>
<dbReference type="Proteomes" id="UP001231189">
    <property type="component" value="Unassembled WGS sequence"/>
</dbReference>
<gene>
    <name evidence="3" type="ORF">QYE76_030117</name>
</gene>
<feature type="domain" description="BTB" evidence="2">
    <location>
        <begin position="1"/>
        <end position="58"/>
    </location>
</feature>
<evidence type="ECO:0000259" key="2">
    <source>
        <dbReference type="PROSITE" id="PS50097"/>
    </source>
</evidence>
<evidence type="ECO:0000313" key="4">
    <source>
        <dbReference type="Proteomes" id="UP001231189"/>
    </source>
</evidence>
<accession>A0AAD8QQZ4</accession>
<sequence>MFRAHRAVLAARSPVFKSELFGSMVEATTPCITLDDIDPAAFKAMLGFIYTDRLSVDWDPETFMPKPQQFEHLLAAADRFI</sequence>
<dbReference type="PANTHER" id="PTHR26379:SF187">
    <property type="entry name" value="OS07G0655300 PROTEIN"/>
    <property type="match status" value="1"/>
</dbReference>
<dbReference type="PANTHER" id="PTHR26379">
    <property type="entry name" value="BTB/POZ AND MATH DOMAIN-CONTAINING PROTEIN 1"/>
    <property type="match status" value="1"/>
</dbReference>
<evidence type="ECO:0000256" key="1">
    <source>
        <dbReference type="ARBA" id="ARBA00004906"/>
    </source>
</evidence>
<organism evidence="3 4">
    <name type="scientific">Lolium multiflorum</name>
    <name type="common">Italian ryegrass</name>
    <name type="synonym">Lolium perenne subsp. multiflorum</name>
    <dbReference type="NCBI Taxonomy" id="4521"/>
    <lineage>
        <taxon>Eukaryota</taxon>
        <taxon>Viridiplantae</taxon>
        <taxon>Streptophyta</taxon>
        <taxon>Embryophyta</taxon>
        <taxon>Tracheophyta</taxon>
        <taxon>Spermatophyta</taxon>
        <taxon>Magnoliopsida</taxon>
        <taxon>Liliopsida</taxon>
        <taxon>Poales</taxon>
        <taxon>Poaceae</taxon>
        <taxon>BOP clade</taxon>
        <taxon>Pooideae</taxon>
        <taxon>Poodae</taxon>
        <taxon>Poeae</taxon>
        <taxon>Poeae Chloroplast Group 2 (Poeae type)</taxon>
        <taxon>Loliodinae</taxon>
        <taxon>Loliinae</taxon>
        <taxon>Lolium</taxon>
    </lineage>
</organism>
<dbReference type="Gene3D" id="3.30.710.10">
    <property type="entry name" value="Potassium Channel Kv1.1, Chain A"/>
    <property type="match status" value="1"/>
</dbReference>
<keyword evidence="4" id="KW-1185">Reference proteome</keyword>
<dbReference type="SUPFAM" id="SSF54695">
    <property type="entry name" value="POZ domain"/>
    <property type="match status" value="1"/>
</dbReference>
<reference evidence="3" key="1">
    <citation type="submission" date="2023-07" db="EMBL/GenBank/DDBJ databases">
        <title>A chromosome-level genome assembly of Lolium multiflorum.</title>
        <authorList>
            <person name="Chen Y."/>
            <person name="Copetti D."/>
            <person name="Kolliker R."/>
            <person name="Studer B."/>
        </authorList>
    </citation>
    <scope>NUCLEOTIDE SEQUENCE</scope>
    <source>
        <strain evidence="3">02402/16</strain>
        <tissue evidence="3">Leaf</tissue>
    </source>
</reference>
<comment type="pathway">
    <text evidence="1">Protein modification; protein ubiquitination.</text>
</comment>
<comment type="caution">
    <text evidence="3">The sequence shown here is derived from an EMBL/GenBank/DDBJ whole genome shotgun (WGS) entry which is preliminary data.</text>
</comment>
<name>A0AAD8QQZ4_LOLMU</name>
<dbReference type="PROSITE" id="PS50097">
    <property type="entry name" value="BTB"/>
    <property type="match status" value="1"/>
</dbReference>
<dbReference type="Pfam" id="PF00651">
    <property type="entry name" value="BTB"/>
    <property type="match status" value="1"/>
</dbReference>
<evidence type="ECO:0000313" key="3">
    <source>
        <dbReference type="EMBL" id="KAK1606444.1"/>
    </source>
</evidence>
<dbReference type="InterPro" id="IPR011333">
    <property type="entry name" value="SKP1/BTB/POZ_sf"/>
</dbReference>
<dbReference type="AlphaFoldDB" id="A0AAD8QQZ4"/>